<evidence type="ECO:0000313" key="12">
    <source>
        <dbReference type="EMBL" id="VUX65988.1"/>
    </source>
</evidence>
<evidence type="ECO:0000256" key="4">
    <source>
        <dbReference type="ARBA" id="ARBA00022982"/>
    </source>
</evidence>
<accession>A0A174GZA5</accession>
<feature type="site" description="Deprotonates C-terminal active site Cys" evidence="8">
    <location>
        <position position="24"/>
    </location>
</feature>
<protein>
    <recommendedName>
        <fullName evidence="2 7">Thioredoxin</fullName>
    </recommendedName>
</protein>
<feature type="domain" description="Thioredoxin" evidence="10">
    <location>
        <begin position="1"/>
        <end position="107"/>
    </location>
</feature>
<evidence type="ECO:0000256" key="2">
    <source>
        <dbReference type="ARBA" id="ARBA00020570"/>
    </source>
</evidence>
<dbReference type="GO" id="GO:0005829">
    <property type="term" value="C:cytosol"/>
    <property type="evidence" value="ECO:0007669"/>
    <property type="project" value="TreeGrafter"/>
</dbReference>
<dbReference type="PANTHER" id="PTHR45663:SF11">
    <property type="entry name" value="GEO12009P1"/>
    <property type="match status" value="1"/>
</dbReference>
<dbReference type="Gene3D" id="3.40.30.10">
    <property type="entry name" value="Glutaredoxin"/>
    <property type="match status" value="1"/>
</dbReference>
<organism evidence="11 13">
    <name type="scientific">Blautia wexlerae</name>
    <dbReference type="NCBI Taxonomy" id="418240"/>
    <lineage>
        <taxon>Bacteria</taxon>
        <taxon>Bacillati</taxon>
        <taxon>Bacillota</taxon>
        <taxon>Clostridia</taxon>
        <taxon>Lachnospirales</taxon>
        <taxon>Lachnospiraceae</taxon>
        <taxon>Blautia</taxon>
    </lineage>
</organism>
<dbReference type="PANTHER" id="PTHR45663">
    <property type="entry name" value="GEO12009P1"/>
    <property type="match status" value="1"/>
</dbReference>
<dbReference type="EMBL" id="CABHOF010000046">
    <property type="protein sequence ID" value="VUX65988.1"/>
    <property type="molecule type" value="Genomic_DNA"/>
</dbReference>
<dbReference type="Pfam" id="PF00085">
    <property type="entry name" value="Thioredoxin"/>
    <property type="match status" value="1"/>
</dbReference>
<feature type="site" description="Contributes to redox potential value" evidence="8">
    <location>
        <position position="31"/>
    </location>
</feature>
<keyword evidence="6 9" id="KW-0676">Redox-active center</keyword>
<dbReference type="Proteomes" id="UP000366766">
    <property type="component" value="Unassembled WGS sequence"/>
</dbReference>
<feature type="disulfide bond" description="Redox-active" evidence="9">
    <location>
        <begin position="30"/>
        <end position="33"/>
    </location>
</feature>
<feature type="site" description="Contributes to redox potential value" evidence="8">
    <location>
        <position position="32"/>
    </location>
</feature>
<dbReference type="InterPro" id="IPR013766">
    <property type="entry name" value="Thioredoxin_domain"/>
</dbReference>
<name>A0A174GZA5_9FIRM</name>
<evidence type="ECO:0000313" key="11">
    <source>
        <dbReference type="EMBL" id="CUO65885.1"/>
    </source>
</evidence>
<comment type="similarity">
    <text evidence="1 7">Belongs to the thioredoxin family.</text>
</comment>
<reference evidence="11 13" key="1">
    <citation type="submission" date="2015-09" db="EMBL/GenBank/DDBJ databases">
        <authorList>
            <consortium name="Pathogen Informatics"/>
        </authorList>
    </citation>
    <scope>NUCLEOTIDE SEQUENCE [LARGE SCALE GENOMIC DNA]</scope>
    <source>
        <strain evidence="11 13">2789STDY5834863</strain>
    </source>
</reference>
<dbReference type="SUPFAM" id="SSF52833">
    <property type="entry name" value="Thioredoxin-like"/>
    <property type="match status" value="1"/>
</dbReference>
<evidence type="ECO:0000259" key="10">
    <source>
        <dbReference type="PROSITE" id="PS51352"/>
    </source>
</evidence>
<proteinExistence type="inferred from homology"/>
<sequence>MTSININKEKFGQLIHKEKPVLVDFWAPWCGYCRRIGAAYEKISEEYSDILIAGKVNIDEEPQIAEAEKIEIIPTLVLYRDGKAIDSIVAPESKIMIENFINEALEK</sequence>
<dbReference type="GeneID" id="69515995"/>
<dbReference type="InterPro" id="IPR036249">
    <property type="entry name" value="Thioredoxin-like_sf"/>
</dbReference>
<evidence type="ECO:0000256" key="6">
    <source>
        <dbReference type="ARBA" id="ARBA00023284"/>
    </source>
</evidence>
<gene>
    <name evidence="11" type="primary">trxA_6</name>
    <name evidence="12" type="synonym">trxA_5</name>
    <name evidence="12" type="ORF">BWLFYP14_02358</name>
    <name evidence="11" type="ORF">ERS852478_03488</name>
</gene>
<keyword evidence="14" id="KW-1185">Reference proteome</keyword>
<dbReference type="AlphaFoldDB" id="A0A174GZA5"/>
<dbReference type="InterPro" id="IPR005746">
    <property type="entry name" value="Thioredoxin"/>
</dbReference>
<reference evidence="12 14" key="2">
    <citation type="submission" date="2019-07" db="EMBL/GenBank/DDBJ databases">
        <authorList>
            <person name="Chang H.-W."/>
            <person name="Raman A."/>
            <person name="Venkatesh S."/>
            <person name="Gehrig J."/>
        </authorList>
    </citation>
    <scope>NUCLEOTIDE SEQUENCE [LARGE SCALE GENOMIC DNA]</scope>
    <source>
        <strain evidence="12">Blautia_wexlerae_LFYP_14</strain>
    </source>
</reference>
<evidence type="ECO:0000256" key="7">
    <source>
        <dbReference type="PIRNR" id="PIRNR000077"/>
    </source>
</evidence>
<evidence type="ECO:0000313" key="13">
    <source>
        <dbReference type="Proteomes" id="UP000095431"/>
    </source>
</evidence>
<dbReference type="GO" id="GO:0015035">
    <property type="term" value="F:protein-disulfide reductase activity"/>
    <property type="evidence" value="ECO:0007669"/>
    <property type="project" value="InterPro"/>
</dbReference>
<dbReference type="Proteomes" id="UP000095431">
    <property type="component" value="Unassembled WGS sequence"/>
</dbReference>
<dbReference type="EMBL" id="CYZN01000035">
    <property type="protein sequence ID" value="CUO65885.1"/>
    <property type="molecule type" value="Genomic_DNA"/>
</dbReference>
<evidence type="ECO:0000313" key="14">
    <source>
        <dbReference type="Proteomes" id="UP000366766"/>
    </source>
</evidence>
<dbReference type="GO" id="GO:0045454">
    <property type="term" value="P:cell redox homeostasis"/>
    <property type="evidence" value="ECO:0007669"/>
    <property type="project" value="TreeGrafter"/>
</dbReference>
<dbReference type="RefSeq" id="WP_005330449.1">
    <property type="nucleotide sequence ID" value="NZ_AP031426.1"/>
</dbReference>
<evidence type="ECO:0000256" key="3">
    <source>
        <dbReference type="ARBA" id="ARBA00022448"/>
    </source>
</evidence>
<keyword evidence="3" id="KW-0813">Transport</keyword>
<feature type="active site" description="Nucleophile" evidence="8">
    <location>
        <position position="30"/>
    </location>
</feature>
<evidence type="ECO:0000256" key="5">
    <source>
        <dbReference type="ARBA" id="ARBA00023157"/>
    </source>
</evidence>
<evidence type="ECO:0000256" key="1">
    <source>
        <dbReference type="ARBA" id="ARBA00008987"/>
    </source>
</evidence>
<dbReference type="PROSITE" id="PS00194">
    <property type="entry name" value="THIOREDOXIN_1"/>
    <property type="match status" value="1"/>
</dbReference>
<dbReference type="PROSITE" id="PS51352">
    <property type="entry name" value="THIOREDOXIN_2"/>
    <property type="match status" value="1"/>
</dbReference>
<keyword evidence="4" id="KW-0249">Electron transport</keyword>
<evidence type="ECO:0000256" key="8">
    <source>
        <dbReference type="PIRSR" id="PIRSR000077-1"/>
    </source>
</evidence>
<evidence type="ECO:0000256" key="9">
    <source>
        <dbReference type="PIRSR" id="PIRSR000077-4"/>
    </source>
</evidence>
<dbReference type="PRINTS" id="PR00421">
    <property type="entry name" value="THIOREDOXIN"/>
</dbReference>
<dbReference type="InterPro" id="IPR017937">
    <property type="entry name" value="Thioredoxin_CS"/>
</dbReference>
<keyword evidence="5 9" id="KW-1015">Disulfide bond</keyword>
<feature type="active site" description="Nucleophile" evidence="8">
    <location>
        <position position="33"/>
    </location>
</feature>
<dbReference type="PIRSF" id="PIRSF000077">
    <property type="entry name" value="Thioredoxin"/>
    <property type="match status" value="1"/>
</dbReference>
<dbReference type="CDD" id="cd02947">
    <property type="entry name" value="TRX_family"/>
    <property type="match status" value="1"/>
</dbReference>